<dbReference type="CDD" id="cd00885">
    <property type="entry name" value="cinA"/>
    <property type="match status" value="1"/>
</dbReference>
<dbReference type="InterPro" id="IPR050101">
    <property type="entry name" value="CinA"/>
</dbReference>
<dbReference type="EMBL" id="WTYH01000001">
    <property type="protein sequence ID" value="MXO94183.1"/>
    <property type="molecule type" value="Genomic_DNA"/>
</dbReference>
<evidence type="ECO:0000259" key="1">
    <source>
        <dbReference type="SMART" id="SM00852"/>
    </source>
</evidence>
<dbReference type="Proteomes" id="UP000460626">
    <property type="component" value="Unassembled WGS sequence"/>
</dbReference>
<evidence type="ECO:0000313" key="2">
    <source>
        <dbReference type="EMBL" id="MXO94183.1"/>
    </source>
</evidence>
<dbReference type="Pfam" id="PF24102">
    <property type="entry name" value="FLAD1_M"/>
    <property type="match status" value="1"/>
</dbReference>
<dbReference type="SMART" id="SM00852">
    <property type="entry name" value="MoCF_biosynth"/>
    <property type="match status" value="1"/>
</dbReference>
<reference evidence="2 3" key="1">
    <citation type="submission" date="2019-12" db="EMBL/GenBank/DDBJ databases">
        <title>Genomic-based taxomic classification of the family Erythrobacteraceae.</title>
        <authorList>
            <person name="Xu L."/>
        </authorList>
    </citation>
    <scope>NUCLEOTIDE SEQUENCE [LARGE SCALE GENOMIC DNA]</scope>
    <source>
        <strain evidence="2 3">RC4-10-4</strain>
    </source>
</reference>
<dbReference type="OrthoDB" id="9801454at2"/>
<dbReference type="InterPro" id="IPR056596">
    <property type="entry name" value="FLAD1_M"/>
</dbReference>
<name>A0A845A0Z9_9SPHN</name>
<protein>
    <submittedName>
        <fullName evidence="2">Competence/damage-inducible protein A</fullName>
    </submittedName>
</protein>
<comment type="caution">
    <text evidence="2">The sequence shown here is derived from an EMBL/GenBank/DDBJ whole genome shotgun (WGS) entry which is preliminary data.</text>
</comment>
<dbReference type="SUPFAM" id="SSF53218">
    <property type="entry name" value="Molybdenum cofactor biosynthesis proteins"/>
    <property type="match status" value="1"/>
</dbReference>
<keyword evidence="3" id="KW-1185">Reference proteome</keyword>
<dbReference type="AlphaFoldDB" id="A0A845A0Z9"/>
<dbReference type="PANTHER" id="PTHR13939">
    <property type="entry name" value="NICOTINAMIDE-NUCLEOTIDE AMIDOHYDROLASE PNCC"/>
    <property type="match status" value="1"/>
</dbReference>
<gene>
    <name evidence="2" type="ORF">GRI62_11310</name>
</gene>
<sequence>MNASDKVWTAAVLVIGDEILSGRTHDKNIAQIASWLQVQGIRLTEARVVSDDMAAIVAAVNALRQTYDYLFTTGGIGPTHDDITVDAVASALGVPVVVHPEARAILERYYADRTGGPTDARLRMARVPEGADLIPNRMSGAPGIRWGNVFIMAGVPHITAGMLDALTGTLEGGAPLIAETVGCWVAESEVADLLRTIEKTHPGCQVGSYPFFREGRTGANFVIRSIDGELLSAAVASLCEALAAEGHAFTPGGI</sequence>
<dbReference type="Gene3D" id="3.40.980.10">
    <property type="entry name" value="MoaB/Mog-like domain"/>
    <property type="match status" value="1"/>
</dbReference>
<feature type="domain" description="MoaB/Mog" evidence="1">
    <location>
        <begin position="11"/>
        <end position="174"/>
    </location>
</feature>
<dbReference type="InterPro" id="IPR036425">
    <property type="entry name" value="MoaB/Mog-like_dom_sf"/>
</dbReference>
<dbReference type="Pfam" id="PF00994">
    <property type="entry name" value="MoCF_biosynth"/>
    <property type="match status" value="1"/>
</dbReference>
<dbReference type="PANTHER" id="PTHR13939:SF0">
    <property type="entry name" value="NMN AMIDOHYDROLASE-LIKE PROTEIN YFAY"/>
    <property type="match status" value="1"/>
</dbReference>
<evidence type="ECO:0000313" key="3">
    <source>
        <dbReference type="Proteomes" id="UP000460626"/>
    </source>
</evidence>
<dbReference type="RefSeq" id="WP_131453433.1">
    <property type="nucleotide sequence ID" value="NZ_BMJK01000002.1"/>
</dbReference>
<dbReference type="InterPro" id="IPR001453">
    <property type="entry name" value="MoaB/Mog_dom"/>
</dbReference>
<organism evidence="2 3">
    <name type="scientific">Aurantiacibacter arachoides</name>
    <dbReference type="NCBI Taxonomy" id="1850444"/>
    <lineage>
        <taxon>Bacteria</taxon>
        <taxon>Pseudomonadati</taxon>
        <taxon>Pseudomonadota</taxon>
        <taxon>Alphaproteobacteria</taxon>
        <taxon>Sphingomonadales</taxon>
        <taxon>Erythrobacteraceae</taxon>
        <taxon>Aurantiacibacter</taxon>
    </lineage>
</organism>
<proteinExistence type="predicted"/>
<accession>A0A845A0Z9</accession>